<dbReference type="PANTHER" id="PTHR30332:SF24">
    <property type="entry name" value="SECRETIN GSPD-RELATED"/>
    <property type="match status" value="1"/>
</dbReference>
<evidence type="ECO:0000256" key="4">
    <source>
        <dbReference type="ARBA" id="ARBA00022452"/>
    </source>
</evidence>
<keyword evidence="16" id="KW-1185">Reference proteome</keyword>
<evidence type="ECO:0000256" key="3">
    <source>
        <dbReference type="ARBA" id="ARBA00022448"/>
    </source>
</evidence>
<dbReference type="GO" id="GO:0015628">
    <property type="term" value="P:protein secretion by the type II secretion system"/>
    <property type="evidence" value="ECO:0007669"/>
    <property type="project" value="InterPro"/>
</dbReference>
<evidence type="ECO:0000256" key="5">
    <source>
        <dbReference type="ARBA" id="ARBA00022692"/>
    </source>
</evidence>
<organism evidence="15 16">
    <name type="scientific">Dasania phycosphaerae</name>
    <dbReference type="NCBI Taxonomy" id="2950436"/>
    <lineage>
        <taxon>Bacteria</taxon>
        <taxon>Pseudomonadati</taxon>
        <taxon>Pseudomonadota</taxon>
        <taxon>Gammaproteobacteria</taxon>
        <taxon>Cellvibrionales</taxon>
        <taxon>Spongiibacteraceae</taxon>
        <taxon>Dasania</taxon>
    </lineage>
</organism>
<sequence>MNPRYYRLLVFICLITLCNYSTAQDTVADNNSPAANSDQLITLNMREAEIVSVIQWMAEQTQKKIIIDPRVSGKVSILANVPMSLEQAYHVFLAMLNVYGYAAVESGGIVRIIPSAAAKTTAGSVISNFQNNQGSQQALYVYQSQALNSEKLQNALRPLVSSSGHLSAIPGSNKLIIADAYDNIHRLVALIQQLDQDQELQIQTLKLQYASANTVAAVINSLIASDNNSSFTIASDQRSNSILMTGDPLIEKRVKQLIAQLDKPISSTDNTKVIYLHYTDADEMLPILQNMAKALATDNKNHNIQGQTINVAASATTNALIVTAPPDILYAMEKVVAQIDIRRAQVLVEAIIVEVSEDVSQRLGVEWNTSFDAGTGTEAATSFGLKQLNISTGEVLLSGGLSVGYYSGGSLRALINALASEVDANILSTPSLVTLDNQEAEVLVGSNVPFITGQALTNNNTSDNPFTTIERQDIGLSLKVTPQINNGNTVTLDIVQELETISDSSSAATDIVTNKRSIKTKVQVQNDGILVLGGLISDEQTERVDKVPLLGDLPILGALFTSTSTQTLQRNLMIFIHPKILANDIESEALSGEKYQQMQDLREQYKR</sequence>
<dbReference type="InterPro" id="IPR005644">
    <property type="entry name" value="NolW-like"/>
</dbReference>
<keyword evidence="6 11" id="KW-0732">Signal</keyword>
<evidence type="ECO:0000256" key="1">
    <source>
        <dbReference type="ARBA" id="ARBA00004442"/>
    </source>
</evidence>
<gene>
    <name evidence="15" type="primary">gspD</name>
    <name evidence="15" type="ORF">O0V09_03425</name>
</gene>
<accession>A0A9J6RIE6</accession>
<evidence type="ECO:0000313" key="15">
    <source>
        <dbReference type="EMBL" id="MCZ0864235.1"/>
    </source>
</evidence>
<evidence type="ECO:0000259" key="13">
    <source>
        <dbReference type="Pfam" id="PF03958"/>
    </source>
</evidence>
<protein>
    <submittedName>
        <fullName evidence="15">Type II secretion system secretin GspD</fullName>
    </submittedName>
</protein>
<evidence type="ECO:0000256" key="6">
    <source>
        <dbReference type="ARBA" id="ARBA00022729"/>
    </source>
</evidence>
<comment type="subcellular location">
    <subcellularLocation>
        <location evidence="1 10">Cell outer membrane</location>
    </subcellularLocation>
</comment>
<evidence type="ECO:0000313" key="16">
    <source>
        <dbReference type="Proteomes" id="UP001069090"/>
    </source>
</evidence>
<feature type="domain" description="NolW-like" evidence="13">
    <location>
        <begin position="271"/>
        <end position="345"/>
    </location>
</feature>
<dbReference type="EMBL" id="JAPTGG010000002">
    <property type="protein sequence ID" value="MCZ0864235.1"/>
    <property type="molecule type" value="Genomic_DNA"/>
</dbReference>
<keyword evidence="5" id="KW-0812">Transmembrane</keyword>
<feature type="domain" description="Type II/III secretion system secretin-like" evidence="12">
    <location>
        <begin position="417"/>
        <end position="581"/>
    </location>
</feature>
<dbReference type="GO" id="GO:0015627">
    <property type="term" value="C:type II protein secretion system complex"/>
    <property type="evidence" value="ECO:0007669"/>
    <property type="project" value="InterPro"/>
</dbReference>
<dbReference type="InterPro" id="IPR038591">
    <property type="entry name" value="NolW-like_sf"/>
</dbReference>
<feature type="domain" description="GspD-like N0" evidence="14">
    <location>
        <begin position="43"/>
        <end position="112"/>
    </location>
</feature>
<feature type="chain" id="PRO_5039933217" evidence="11">
    <location>
        <begin position="24"/>
        <end position="607"/>
    </location>
</feature>
<dbReference type="AlphaFoldDB" id="A0A9J6RIE6"/>
<keyword evidence="7" id="KW-0653">Protein transport</keyword>
<evidence type="ECO:0000256" key="11">
    <source>
        <dbReference type="SAM" id="SignalP"/>
    </source>
</evidence>
<feature type="signal peptide" evidence="11">
    <location>
        <begin position="1"/>
        <end position="23"/>
    </location>
</feature>
<dbReference type="NCBIfam" id="TIGR02517">
    <property type="entry name" value="type_II_gspD"/>
    <property type="match status" value="1"/>
</dbReference>
<feature type="domain" description="NolW-like" evidence="13">
    <location>
        <begin position="203"/>
        <end position="266"/>
    </location>
</feature>
<dbReference type="Proteomes" id="UP001069090">
    <property type="component" value="Unassembled WGS sequence"/>
</dbReference>
<name>A0A9J6RIE6_9GAMM</name>
<dbReference type="PRINTS" id="PR00811">
    <property type="entry name" value="BCTERIALGSPD"/>
</dbReference>
<dbReference type="Pfam" id="PF00263">
    <property type="entry name" value="Secretin"/>
    <property type="match status" value="1"/>
</dbReference>
<proteinExistence type="inferred from homology"/>
<dbReference type="Pfam" id="PF03958">
    <property type="entry name" value="Secretin_N"/>
    <property type="match status" value="3"/>
</dbReference>
<reference evidence="15 16" key="1">
    <citation type="submission" date="2022-12" db="EMBL/GenBank/DDBJ databases">
        <title>Dasania phycosphaerae sp. nov., isolated from particulate material of the south coast of Korea.</title>
        <authorList>
            <person name="Jiang Y."/>
        </authorList>
    </citation>
    <scope>NUCLEOTIDE SEQUENCE [LARGE SCALE GENOMIC DNA]</scope>
    <source>
        <strain evidence="15 16">GY-19</strain>
    </source>
</reference>
<dbReference type="InterPro" id="IPR013356">
    <property type="entry name" value="T2SS_GspD"/>
</dbReference>
<dbReference type="Pfam" id="PF21305">
    <property type="entry name" value="type_II_gspD_N0"/>
    <property type="match status" value="1"/>
</dbReference>
<dbReference type="InterPro" id="IPR049371">
    <property type="entry name" value="GspD-like_N0"/>
</dbReference>
<keyword evidence="4" id="KW-1134">Transmembrane beta strand</keyword>
<evidence type="ECO:0000259" key="12">
    <source>
        <dbReference type="Pfam" id="PF00263"/>
    </source>
</evidence>
<keyword evidence="9" id="KW-0998">Cell outer membrane</keyword>
<dbReference type="PANTHER" id="PTHR30332">
    <property type="entry name" value="PROBABLE GENERAL SECRETION PATHWAY PROTEIN D"/>
    <property type="match status" value="1"/>
</dbReference>
<evidence type="ECO:0000256" key="7">
    <source>
        <dbReference type="ARBA" id="ARBA00022927"/>
    </source>
</evidence>
<evidence type="ECO:0000256" key="2">
    <source>
        <dbReference type="ARBA" id="ARBA00006980"/>
    </source>
</evidence>
<evidence type="ECO:0000259" key="14">
    <source>
        <dbReference type="Pfam" id="PF21305"/>
    </source>
</evidence>
<dbReference type="InterPro" id="IPR001775">
    <property type="entry name" value="GspD/PilQ"/>
</dbReference>
<dbReference type="Gene3D" id="3.30.1370.120">
    <property type="match status" value="3"/>
</dbReference>
<comment type="similarity">
    <text evidence="2">Belongs to the bacterial secretin family. GSP D subfamily.</text>
</comment>
<dbReference type="InterPro" id="IPR050810">
    <property type="entry name" value="Bact_Secretion_Sys_Channel"/>
</dbReference>
<dbReference type="InterPro" id="IPR004846">
    <property type="entry name" value="T2SS/T3SS_dom"/>
</dbReference>
<keyword evidence="8" id="KW-0472">Membrane</keyword>
<comment type="caution">
    <text evidence="15">The sequence shown here is derived from an EMBL/GenBank/DDBJ whole genome shotgun (WGS) entry which is preliminary data.</text>
</comment>
<feature type="domain" description="NolW-like" evidence="13">
    <location>
        <begin position="142"/>
        <end position="199"/>
    </location>
</feature>
<evidence type="ECO:0000256" key="10">
    <source>
        <dbReference type="RuleBase" id="RU004004"/>
    </source>
</evidence>
<dbReference type="GO" id="GO:0009279">
    <property type="term" value="C:cell outer membrane"/>
    <property type="evidence" value="ECO:0007669"/>
    <property type="project" value="UniProtKB-SubCell"/>
</dbReference>
<dbReference type="RefSeq" id="WP_258330390.1">
    <property type="nucleotide sequence ID" value="NZ_JAPTGG010000002.1"/>
</dbReference>
<evidence type="ECO:0000256" key="8">
    <source>
        <dbReference type="ARBA" id="ARBA00023136"/>
    </source>
</evidence>
<keyword evidence="3 10" id="KW-0813">Transport</keyword>
<evidence type="ECO:0000256" key="9">
    <source>
        <dbReference type="ARBA" id="ARBA00023237"/>
    </source>
</evidence>